<evidence type="ECO:0000313" key="3">
    <source>
        <dbReference type="EMBL" id="BDP41015.1"/>
    </source>
</evidence>
<dbReference type="PANTHER" id="PTHR36933:SF1">
    <property type="entry name" value="SLL0788 PROTEIN"/>
    <property type="match status" value="1"/>
</dbReference>
<keyword evidence="4" id="KW-1185">Reference proteome</keyword>
<dbReference type="Gene3D" id="1.20.1260.10">
    <property type="match status" value="2"/>
</dbReference>
<protein>
    <recommendedName>
        <fullName evidence="2">DUF305 domain-containing protein</fullName>
    </recommendedName>
</protein>
<feature type="domain" description="DUF305" evidence="2">
    <location>
        <begin position="127"/>
        <end position="197"/>
    </location>
</feature>
<accession>A0ABN6RCD1</accession>
<keyword evidence="1" id="KW-0732">Signal</keyword>
<feature type="signal peptide" evidence="1">
    <location>
        <begin position="1"/>
        <end position="20"/>
    </location>
</feature>
<evidence type="ECO:0000256" key="1">
    <source>
        <dbReference type="SAM" id="SignalP"/>
    </source>
</evidence>
<gene>
    <name evidence="3" type="ORF">DAETH_09840</name>
</gene>
<dbReference type="RefSeq" id="WP_264776808.1">
    <property type="nucleotide sequence ID" value="NZ_AP026560.1"/>
</dbReference>
<name>A0ABN6RCD1_9DEIO</name>
<reference evidence="3" key="1">
    <citation type="submission" date="2022-07" db="EMBL/GenBank/DDBJ databases">
        <title>Complete Genome Sequence of the Radioresistant Bacterium Deinococcus aetherius ST0316, Isolated from the Air Dust collected in Lower Stratosphere above Japan.</title>
        <authorList>
            <person name="Satoh K."/>
            <person name="Hagiwara K."/>
            <person name="Katsumata K."/>
            <person name="Kubo A."/>
            <person name="Yokobori S."/>
            <person name="Yamagishi A."/>
            <person name="Oono Y."/>
            <person name="Narumi I."/>
        </authorList>
    </citation>
    <scope>NUCLEOTIDE SEQUENCE</scope>
    <source>
        <strain evidence="3">ST0316</strain>
    </source>
</reference>
<evidence type="ECO:0000313" key="4">
    <source>
        <dbReference type="Proteomes" id="UP001064971"/>
    </source>
</evidence>
<dbReference type="EMBL" id="AP026560">
    <property type="protein sequence ID" value="BDP41015.1"/>
    <property type="molecule type" value="Genomic_DNA"/>
</dbReference>
<dbReference type="InterPro" id="IPR012347">
    <property type="entry name" value="Ferritin-like"/>
</dbReference>
<dbReference type="Pfam" id="PF03713">
    <property type="entry name" value="DUF305"/>
    <property type="match status" value="2"/>
</dbReference>
<dbReference type="PANTHER" id="PTHR36933">
    <property type="entry name" value="SLL0788 PROTEIN"/>
    <property type="match status" value="1"/>
</dbReference>
<organism evidence="3 4">
    <name type="scientific">Deinococcus aetherius</name>
    <dbReference type="NCBI Taxonomy" id="200252"/>
    <lineage>
        <taxon>Bacteria</taxon>
        <taxon>Thermotogati</taxon>
        <taxon>Deinococcota</taxon>
        <taxon>Deinococci</taxon>
        <taxon>Deinococcales</taxon>
        <taxon>Deinococcaceae</taxon>
        <taxon>Deinococcus</taxon>
    </lineage>
</organism>
<dbReference type="Proteomes" id="UP001064971">
    <property type="component" value="Chromosome"/>
</dbReference>
<evidence type="ECO:0000259" key="2">
    <source>
        <dbReference type="Pfam" id="PF03713"/>
    </source>
</evidence>
<proteinExistence type="predicted"/>
<feature type="chain" id="PRO_5046807712" description="DUF305 domain-containing protein" evidence="1">
    <location>
        <begin position="21"/>
        <end position="201"/>
    </location>
</feature>
<sequence>MNKVILTLTLMVLPVSAAQAGGSAGGSMSGMSMTMQMNMDMHARMQPLLNDLRDLSGTAFDRAFFSMMIPHHQSAIDMSRAALPRLRDPLIRAWAQGIIDDQQREIAEMQAELRRLGGVDTARQNRMRQAMSGMSGMMAQAQNPDRMFLEMMLPHHGGANDMANIALQNGQSEQVLGLAQRIIMAQADEMHDFRDWLRTHP</sequence>
<dbReference type="InterPro" id="IPR005183">
    <property type="entry name" value="DUF305_CopM-like"/>
</dbReference>
<feature type="domain" description="DUF305" evidence="2">
    <location>
        <begin position="26"/>
        <end position="111"/>
    </location>
</feature>